<feature type="domain" description="HTH gntR-type" evidence="5">
    <location>
        <begin position="53"/>
        <end position="123"/>
    </location>
</feature>
<keyword evidence="1" id="KW-0805">Transcription regulation</keyword>
<dbReference type="InterPro" id="IPR036388">
    <property type="entry name" value="WH-like_DNA-bd_sf"/>
</dbReference>
<dbReference type="InterPro" id="IPR011711">
    <property type="entry name" value="GntR_C"/>
</dbReference>
<evidence type="ECO:0000256" key="2">
    <source>
        <dbReference type="ARBA" id="ARBA00023125"/>
    </source>
</evidence>
<dbReference type="SMART" id="SM00895">
    <property type="entry name" value="FCD"/>
    <property type="match status" value="1"/>
</dbReference>
<dbReference type="InterPro" id="IPR000524">
    <property type="entry name" value="Tscrpt_reg_HTH_GntR"/>
</dbReference>
<dbReference type="CDD" id="cd07377">
    <property type="entry name" value="WHTH_GntR"/>
    <property type="match status" value="1"/>
</dbReference>
<protein>
    <submittedName>
        <fullName evidence="6">FadR family transcriptional regulator</fullName>
    </submittedName>
</protein>
<dbReference type="PROSITE" id="PS50949">
    <property type="entry name" value="HTH_GNTR"/>
    <property type="match status" value="1"/>
</dbReference>
<dbReference type="SUPFAM" id="SSF48008">
    <property type="entry name" value="GntR ligand-binding domain-like"/>
    <property type="match status" value="1"/>
</dbReference>
<reference evidence="6" key="1">
    <citation type="submission" date="2021-06" db="EMBL/GenBank/DDBJ databases">
        <title>A collection of bacterial strains from the Burkholderia cepacia Research Laboratory and Repository.</title>
        <authorList>
            <person name="Lipuma J."/>
            <person name="Spilker T."/>
        </authorList>
    </citation>
    <scope>NUCLEOTIDE SEQUENCE</scope>
    <source>
        <strain evidence="6">AU37435</strain>
    </source>
</reference>
<dbReference type="AlphaFoldDB" id="A0AAP2MSR4"/>
<dbReference type="GO" id="GO:0003700">
    <property type="term" value="F:DNA-binding transcription factor activity"/>
    <property type="evidence" value="ECO:0007669"/>
    <property type="project" value="InterPro"/>
</dbReference>
<dbReference type="EMBL" id="JAHPMX010000029">
    <property type="protein sequence ID" value="MBU9360468.1"/>
    <property type="molecule type" value="Genomic_DNA"/>
</dbReference>
<name>A0AAP2MSR4_9BURK</name>
<dbReference type="RefSeq" id="WP_006400239.1">
    <property type="nucleotide sequence ID" value="NZ_CAJHDX010000016.1"/>
</dbReference>
<evidence type="ECO:0000259" key="5">
    <source>
        <dbReference type="PROSITE" id="PS50949"/>
    </source>
</evidence>
<keyword evidence="3" id="KW-0804">Transcription</keyword>
<keyword evidence="2" id="KW-0238">DNA-binding</keyword>
<feature type="region of interest" description="Disordered" evidence="4">
    <location>
        <begin position="1"/>
        <end position="51"/>
    </location>
</feature>
<sequence>MDGMKAPRTARPETPAIDEPSGHEAQSPRRRKPRSASATPAEGGEAFGPITTRRISEEIGARIRQQIAAGTLPPGTRLPTERELAEQFAVSRMAVREGMRNLEVAGLIILKKGRHGGAFVNESSAKLVTQQIRDMIDLGRASLPMLMEARLKIMDTVIRLACERATAADFDALESNLEKTEKLTEAGRFEERTFTAIEFNKLLADATRNYILSAIVEGLSEVLRHFIVLAGPRPYDAVVKTRRKLIDQIRNRDADGAAATMRAYLEEIHRYLTRQSRSALRKGHPVTGGIDA</sequence>
<proteinExistence type="predicted"/>
<dbReference type="InterPro" id="IPR036390">
    <property type="entry name" value="WH_DNA-bd_sf"/>
</dbReference>
<evidence type="ECO:0000256" key="1">
    <source>
        <dbReference type="ARBA" id="ARBA00023015"/>
    </source>
</evidence>
<evidence type="ECO:0000256" key="3">
    <source>
        <dbReference type="ARBA" id="ARBA00023163"/>
    </source>
</evidence>
<evidence type="ECO:0000256" key="4">
    <source>
        <dbReference type="SAM" id="MobiDB-lite"/>
    </source>
</evidence>
<dbReference type="InterPro" id="IPR008920">
    <property type="entry name" value="TF_FadR/GntR_C"/>
</dbReference>
<dbReference type="GO" id="GO:0003677">
    <property type="term" value="F:DNA binding"/>
    <property type="evidence" value="ECO:0007669"/>
    <property type="project" value="UniProtKB-KW"/>
</dbReference>
<dbReference type="Proteomes" id="UP001196915">
    <property type="component" value="Unassembled WGS sequence"/>
</dbReference>
<dbReference type="Gene3D" id="1.20.120.530">
    <property type="entry name" value="GntR ligand-binding domain-like"/>
    <property type="match status" value="1"/>
</dbReference>
<dbReference type="PANTHER" id="PTHR43537:SF5">
    <property type="entry name" value="UXU OPERON TRANSCRIPTIONAL REGULATOR"/>
    <property type="match status" value="1"/>
</dbReference>
<dbReference type="SMART" id="SM00345">
    <property type="entry name" value="HTH_GNTR"/>
    <property type="match status" value="1"/>
</dbReference>
<dbReference type="PANTHER" id="PTHR43537">
    <property type="entry name" value="TRANSCRIPTIONAL REGULATOR, GNTR FAMILY"/>
    <property type="match status" value="1"/>
</dbReference>
<comment type="caution">
    <text evidence="6">The sequence shown here is derived from an EMBL/GenBank/DDBJ whole genome shotgun (WGS) entry which is preliminary data.</text>
</comment>
<dbReference type="Gene3D" id="1.10.10.10">
    <property type="entry name" value="Winged helix-like DNA-binding domain superfamily/Winged helix DNA-binding domain"/>
    <property type="match status" value="1"/>
</dbReference>
<dbReference type="PRINTS" id="PR00035">
    <property type="entry name" value="HTHGNTR"/>
</dbReference>
<evidence type="ECO:0000313" key="7">
    <source>
        <dbReference type="Proteomes" id="UP001196915"/>
    </source>
</evidence>
<evidence type="ECO:0000313" key="6">
    <source>
        <dbReference type="EMBL" id="MBU9360468.1"/>
    </source>
</evidence>
<accession>A0AAP2MSR4</accession>
<organism evidence="6 7">
    <name type="scientific">Burkholderia multivorans</name>
    <dbReference type="NCBI Taxonomy" id="87883"/>
    <lineage>
        <taxon>Bacteria</taxon>
        <taxon>Pseudomonadati</taxon>
        <taxon>Pseudomonadota</taxon>
        <taxon>Betaproteobacteria</taxon>
        <taxon>Burkholderiales</taxon>
        <taxon>Burkholderiaceae</taxon>
        <taxon>Burkholderia</taxon>
        <taxon>Burkholderia cepacia complex</taxon>
    </lineage>
</organism>
<gene>
    <name evidence="6" type="ORF">KTE52_29500</name>
</gene>
<dbReference type="Pfam" id="PF00392">
    <property type="entry name" value="GntR"/>
    <property type="match status" value="1"/>
</dbReference>
<dbReference type="Pfam" id="PF07729">
    <property type="entry name" value="FCD"/>
    <property type="match status" value="1"/>
</dbReference>
<dbReference type="SUPFAM" id="SSF46785">
    <property type="entry name" value="Winged helix' DNA-binding domain"/>
    <property type="match status" value="1"/>
</dbReference>